<dbReference type="PANTHER" id="PTHR45527">
    <property type="entry name" value="NONRIBOSOMAL PEPTIDE SYNTHETASE"/>
    <property type="match status" value="1"/>
</dbReference>
<keyword evidence="2" id="KW-0597">Phosphoprotein</keyword>
<reference evidence="4 5" key="1">
    <citation type="submission" date="2018-06" db="EMBL/GenBank/DDBJ databases">
        <title>Serratia marcescens genome sequencing and assembly.</title>
        <authorList>
            <person name="Martins R.C.R."/>
            <person name="Perdigao-Neto L.V."/>
            <person name="Costa S.F."/>
            <person name="Levin A.S.S."/>
        </authorList>
    </citation>
    <scope>NUCLEOTIDE SEQUENCE [LARGE SCALE GENOMIC DNA]</scope>
    <source>
        <strain evidence="4 5">1283</strain>
    </source>
</reference>
<dbReference type="SUPFAM" id="SSF47336">
    <property type="entry name" value="ACP-like"/>
    <property type="match status" value="1"/>
</dbReference>
<keyword evidence="5" id="KW-1185">Reference proteome</keyword>
<protein>
    <submittedName>
        <fullName evidence="4">Condensation protein</fullName>
    </submittedName>
</protein>
<feature type="non-terminal residue" evidence="4">
    <location>
        <position position="1"/>
    </location>
</feature>
<name>A0ABX5NBG1_SERMA</name>
<sequence length="628" mass="69134">EGVHTERLLLPPLHTLFELALLLGLPEAETLTLELVTDPRLSPHVAPFLLEQFSAFLAGQRIAVALPAAEAASPAMAAPAANGDADESVAPLILQEFREALVAPEMTLDEDFFDRGGHSLVATRVIGRLLSLHQIEININDLFSHPTARGLAGYAKRLNVAQPNAAVATADDHDRAQAPLSLAQESLWKVYEAFGHDEIFNLPFSLRFFDAVDETALRQAFIDVMTRHTVLRSRFVEQQGEVVQVVVPAAELSDYQWFRFSQETPAGNAAALLADAGQHRFDLAAELPLRVTLLRDADNGQQLLSLLFHHVVLDEWSLNLMMDELGVAYRHRVVGQAPQWSGQPPQFHTFARQQRASGVQQQHLDYWLDALRGAPIGQPIFRQEASTHPAVPAPADVNGGWLEFEVDPAVAEGLYQLARRNNASLFNVVYAGITSALRLLGGPADLLVGTSTSGRNDAEFFDTVGYFTTVVVHRVRFDEGLTVAGLVSQVKNTINGSLPYTDIPIDLVEEGLFGVDADRKNHMFEVFIQIHSRIKLNGEFRLQDGSAIAYRQVEPEKAESLLGLQFEVMEDDLAGKKSLRVMMTYRQDHYSREQANLIADGVQHVFTQFAQHIAGDIALAALPPGPQA</sequence>
<organism evidence="4 5">
    <name type="scientific">Serratia marcescens</name>
    <dbReference type="NCBI Taxonomy" id="615"/>
    <lineage>
        <taxon>Bacteria</taxon>
        <taxon>Pseudomonadati</taxon>
        <taxon>Pseudomonadota</taxon>
        <taxon>Gammaproteobacteria</taxon>
        <taxon>Enterobacterales</taxon>
        <taxon>Yersiniaceae</taxon>
        <taxon>Serratia</taxon>
    </lineage>
</organism>
<dbReference type="Pfam" id="PF00550">
    <property type="entry name" value="PP-binding"/>
    <property type="match status" value="1"/>
</dbReference>
<dbReference type="InterPro" id="IPR009081">
    <property type="entry name" value="PP-bd_ACP"/>
</dbReference>
<dbReference type="Gene3D" id="1.10.1200.10">
    <property type="entry name" value="ACP-like"/>
    <property type="match status" value="1"/>
</dbReference>
<dbReference type="SMART" id="SM00823">
    <property type="entry name" value="PKS_PP"/>
    <property type="match status" value="1"/>
</dbReference>
<feature type="domain" description="Carrier" evidence="3">
    <location>
        <begin position="84"/>
        <end position="159"/>
    </location>
</feature>
<comment type="caution">
    <text evidence="4">The sequence shown here is derived from an EMBL/GenBank/DDBJ whole genome shotgun (WGS) entry which is preliminary data.</text>
</comment>
<dbReference type="Gene3D" id="3.30.559.10">
    <property type="entry name" value="Chloramphenicol acetyltransferase-like domain"/>
    <property type="match status" value="1"/>
</dbReference>
<evidence type="ECO:0000313" key="5">
    <source>
        <dbReference type="Proteomes" id="UP000247823"/>
    </source>
</evidence>
<accession>A0ABX5NBG1</accession>
<dbReference type="Gene3D" id="3.30.559.30">
    <property type="entry name" value="Nonribosomal peptide synthetase, condensation domain"/>
    <property type="match status" value="1"/>
</dbReference>
<evidence type="ECO:0000259" key="3">
    <source>
        <dbReference type="PROSITE" id="PS50075"/>
    </source>
</evidence>
<dbReference type="PANTHER" id="PTHR45527:SF1">
    <property type="entry name" value="FATTY ACID SYNTHASE"/>
    <property type="match status" value="1"/>
</dbReference>
<evidence type="ECO:0000313" key="4">
    <source>
        <dbReference type="EMBL" id="PYA65271.1"/>
    </source>
</evidence>
<dbReference type="Pfam" id="PF00668">
    <property type="entry name" value="Condensation"/>
    <property type="match status" value="1"/>
</dbReference>
<gene>
    <name evidence="4" type="ORF">DMW51_15395</name>
</gene>
<dbReference type="EMBL" id="QJQB01000361">
    <property type="protein sequence ID" value="PYA65271.1"/>
    <property type="molecule type" value="Genomic_DNA"/>
</dbReference>
<keyword evidence="1" id="KW-0596">Phosphopantetheine</keyword>
<evidence type="ECO:0000256" key="1">
    <source>
        <dbReference type="ARBA" id="ARBA00022450"/>
    </source>
</evidence>
<dbReference type="RefSeq" id="WP_258371839.1">
    <property type="nucleotide sequence ID" value="NZ_QJQB01000361.1"/>
</dbReference>
<proteinExistence type="predicted"/>
<dbReference type="InterPro" id="IPR020806">
    <property type="entry name" value="PKS_PP-bd"/>
</dbReference>
<dbReference type="PROSITE" id="PS50075">
    <property type="entry name" value="CARRIER"/>
    <property type="match status" value="1"/>
</dbReference>
<evidence type="ECO:0000256" key="2">
    <source>
        <dbReference type="ARBA" id="ARBA00022553"/>
    </source>
</evidence>
<dbReference type="InterPro" id="IPR036736">
    <property type="entry name" value="ACP-like_sf"/>
</dbReference>
<dbReference type="InterPro" id="IPR023213">
    <property type="entry name" value="CAT-like_dom_sf"/>
</dbReference>
<dbReference type="Proteomes" id="UP000247823">
    <property type="component" value="Unassembled WGS sequence"/>
</dbReference>
<reference evidence="5" key="2">
    <citation type="submission" date="2018-06" db="EMBL/GenBank/DDBJ databases">
        <title>Serratia marcescens genome sequencing and assembly.</title>
        <authorList>
            <person name="Martins R.C."/>
            <person name="Perdigao-Neto L.V."/>
            <person name="Costa S.F."/>
            <person name="Levin A.S.S."/>
        </authorList>
    </citation>
    <scope>NUCLEOTIDE SEQUENCE [LARGE SCALE GENOMIC DNA]</scope>
    <source>
        <strain evidence="5">1283</strain>
    </source>
</reference>
<dbReference type="InterPro" id="IPR001242">
    <property type="entry name" value="Condensation_dom"/>
</dbReference>
<dbReference type="SUPFAM" id="SSF52777">
    <property type="entry name" value="CoA-dependent acyltransferases"/>
    <property type="match status" value="2"/>
</dbReference>